<reference evidence="2 3" key="1">
    <citation type="submission" date="2023-03" db="EMBL/GenBank/DDBJ databases">
        <title>Bacillus Genome Sequencing.</title>
        <authorList>
            <person name="Dunlap C."/>
        </authorList>
    </citation>
    <scope>NUCLEOTIDE SEQUENCE [LARGE SCALE GENOMIC DNA]</scope>
    <source>
        <strain evidence="2 3">NRS-1717</strain>
    </source>
</reference>
<accession>A0ABU6NY08</accession>
<evidence type="ECO:0000256" key="1">
    <source>
        <dbReference type="SAM" id="MobiDB-lite"/>
    </source>
</evidence>
<feature type="region of interest" description="Disordered" evidence="1">
    <location>
        <begin position="1"/>
        <end position="32"/>
    </location>
</feature>
<evidence type="ECO:0000313" key="2">
    <source>
        <dbReference type="EMBL" id="MED4401941.1"/>
    </source>
</evidence>
<organism evidence="2 3">
    <name type="scientific">Metabacillus fastidiosus</name>
    <dbReference type="NCBI Taxonomy" id="1458"/>
    <lineage>
        <taxon>Bacteria</taxon>
        <taxon>Bacillati</taxon>
        <taxon>Bacillota</taxon>
        <taxon>Bacilli</taxon>
        <taxon>Bacillales</taxon>
        <taxon>Bacillaceae</taxon>
        <taxon>Metabacillus</taxon>
    </lineage>
</organism>
<proteinExistence type="predicted"/>
<feature type="compositionally biased region" description="Polar residues" evidence="1">
    <location>
        <begin position="23"/>
        <end position="32"/>
    </location>
</feature>
<dbReference type="EMBL" id="JARTFS010000008">
    <property type="protein sequence ID" value="MED4401941.1"/>
    <property type="molecule type" value="Genomic_DNA"/>
</dbReference>
<dbReference type="Proteomes" id="UP001342826">
    <property type="component" value="Unassembled WGS sequence"/>
</dbReference>
<dbReference type="RefSeq" id="WP_328015262.1">
    <property type="nucleotide sequence ID" value="NZ_JARTFS010000008.1"/>
</dbReference>
<protein>
    <submittedName>
        <fullName evidence="2">Uncharacterized protein</fullName>
    </submittedName>
</protein>
<comment type="caution">
    <text evidence="2">The sequence shown here is derived from an EMBL/GenBank/DDBJ whole genome shotgun (WGS) entry which is preliminary data.</text>
</comment>
<feature type="compositionally biased region" description="Basic and acidic residues" evidence="1">
    <location>
        <begin position="1"/>
        <end position="21"/>
    </location>
</feature>
<name>A0ABU6NY08_9BACI</name>
<keyword evidence="3" id="KW-1185">Reference proteome</keyword>
<gene>
    <name evidence="2" type="ORF">P9271_11495</name>
</gene>
<evidence type="ECO:0000313" key="3">
    <source>
        <dbReference type="Proteomes" id="UP001342826"/>
    </source>
</evidence>
<sequence length="76" mass="8671">MPDRDQHIRATPHFDGEKESIINDPTASASPQMGVQVNTKKEFEQGQKAFNFTPKQDEELKQFEKLMRGDKHGGLE</sequence>